<organism evidence="2">
    <name type="scientific">hydrothermal vent metagenome</name>
    <dbReference type="NCBI Taxonomy" id="652676"/>
    <lineage>
        <taxon>unclassified sequences</taxon>
        <taxon>metagenomes</taxon>
        <taxon>ecological metagenomes</taxon>
    </lineage>
</organism>
<feature type="domain" description="Methyltransferase type 11" evidence="1">
    <location>
        <begin position="44"/>
        <end position="135"/>
    </location>
</feature>
<dbReference type="GO" id="GO:0032259">
    <property type="term" value="P:methylation"/>
    <property type="evidence" value="ECO:0007669"/>
    <property type="project" value="UniProtKB-KW"/>
</dbReference>
<dbReference type="CDD" id="cd02440">
    <property type="entry name" value="AdoMet_MTases"/>
    <property type="match status" value="1"/>
</dbReference>
<gene>
    <name evidence="2" type="ORF">MNBD_GAMMA25-2056</name>
</gene>
<protein>
    <submittedName>
        <fullName evidence="2">Probable phosphatidylethanolamine N-methyltransferase</fullName>
    </submittedName>
</protein>
<evidence type="ECO:0000259" key="1">
    <source>
        <dbReference type="Pfam" id="PF08241"/>
    </source>
</evidence>
<dbReference type="EMBL" id="UOFY01000033">
    <property type="protein sequence ID" value="VAX09270.1"/>
    <property type="molecule type" value="Genomic_DNA"/>
</dbReference>
<keyword evidence="2" id="KW-0808">Transferase</keyword>
<dbReference type="InterPro" id="IPR029063">
    <property type="entry name" value="SAM-dependent_MTases_sf"/>
</dbReference>
<keyword evidence="2" id="KW-0489">Methyltransferase</keyword>
<dbReference type="PANTHER" id="PTHR45036">
    <property type="entry name" value="METHYLTRANSFERASE LIKE 7B"/>
    <property type="match status" value="1"/>
</dbReference>
<dbReference type="GO" id="GO:0008757">
    <property type="term" value="F:S-adenosylmethionine-dependent methyltransferase activity"/>
    <property type="evidence" value="ECO:0007669"/>
    <property type="project" value="InterPro"/>
</dbReference>
<dbReference type="InterPro" id="IPR052356">
    <property type="entry name" value="Thiol_S-MT"/>
</dbReference>
<dbReference type="InterPro" id="IPR013216">
    <property type="entry name" value="Methyltransf_11"/>
</dbReference>
<dbReference type="SUPFAM" id="SSF53335">
    <property type="entry name" value="S-adenosyl-L-methionine-dependent methyltransferases"/>
    <property type="match status" value="1"/>
</dbReference>
<sequence>MSLKHSYTLLAPIYDYLVKPAFLKLRKKNLSQLNPIDDEKILLTGIGTGLDIPWLPAGPRYTGIDLTPAMLKRAKTQISERNDIELKVADAMQLPFANDHFDTIIMHLILAVVPDSQRALQEAQRVLRPGGRIFILDKFIRPGQLAISRRLINIFLRHIATHTNVVFEPLLAQCTQLRLIRDEPALAKGWFRYIELQKNTSTENS</sequence>
<proteinExistence type="predicted"/>
<name>A0A3B1BFS3_9ZZZZ</name>
<dbReference type="Pfam" id="PF08241">
    <property type="entry name" value="Methyltransf_11"/>
    <property type="match status" value="1"/>
</dbReference>
<reference evidence="2" key="1">
    <citation type="submission" date="2018-06" db="EMBL/GenBank/DDBJ databases">
        <authorList>
            <person name="Zhirakovskaya E."/>
        </authorList>
    </citation>
    <scope>NUCLEOTIDE SEQUENCE</scope>
</reference>
<evidence type="ECO:0000313" key="2">
    <source>
        <dbReference type="EMBL" id="VAX09270.1"/>
    </source>
</evidence>
<dbReference type="AlphaFoldDB" id="A0A3B1BFS3"/>
<accession>A0A3B1BFS3</accession>
<dbReference type="PANTHER" id="PTHR45036:SF1">
    <property type="entry name" value="METHYLTRANSFERASE LIKE 7A"/>
    <property type="match status" value="1"/>
</dbReference>
<dbReference type="Gene3D" id="3.40.50.150">
    <property type="entry name" value="Vaccinia Virus protein VP39"/>
    <property type="match status" value="1"/>
</dbReference>